<proteinExistence type="predicted"/>
<dbReference type="GO" id="GO:0030983">
    <property type="term" value="F:mismatched DNA binding"/>
    <property type="evidence" value="ECO:0007669"/>
    <property type="project" value="InterPro"/>
</dbReference>
<evidence type="ECO:0000313" key="5">
    <source>
        <dbReference type="EMBL" id="PSN91526.1"/>
    </source>
</evidence>
<dbReference type="InterPro" id="IPR000432">
    <property type="entry name" value="DNA_mismatch_repair_MutS_C"/>
</dbReference>
<dbReference type="GO" id="GO:0006298">
    <property type="term" value="P:mismatch repair"/>
    <property type="evidence" value="ECO:0007669"/>
    <property type="project" value="InterPro"/>
</dbReference>
<comment type="caution">
    <text evidence="5">The sequence shown here is derived from an EMBL/GenBank/DDBJ whole genome shotgun (WGS) entry which is preliminary data.</text>
</comment>
<dbReference type="Gene3D" id="3.40.50.300">
    <property type="entry name" value="P-loop containing nucleotide triphosphate hydrolases"/>
    <property type="match status" value="1"/>
</dbReference>
<dbReference type="InterPro" id="IPR027417">
    <property type="entry name" value="P-loop_NTPase"/>
</dbReference>
<dbReference type="EMBL" id="NEXJ01000045">
    <property type="protein sequence ID" value="PSN91526.1"/>
    <property type="molecule type" value="Genomic_DNA"/>
</dbReference>
<dbReference type="Proteomes" id="UP000240490">
    <property type="component" value="Unassembled WGS sequence"/>
</dbReference>
<feature type="domain" description="DNA mismatch repair proteins mutS family" evidence="4">
    <location>
        <begin position="327"/>
        <end position="503"/>
    </location>
</feature>
<protein>
    <recommendedName>
        <fullName evidence="4">DNA mismatch repair proteins mutS family domain-containing protein</fullName>
    </recommendedName>
</protein>
<sequence length="507" mass="57680">MAFQSILFKDPRNVEKQLRTPPDFFVDLGLNNVAEELVKGLDEFNIEPLFYTPLDQTDEIVYRQQVFVDIENPRLMGAIRVFSDRFRMVLAYINNDRLYELQRQGLFLKAVNVYCGSLRDLAKALESGGIRSEGLQAFRDYLGNYLNTSEFNDLRTDAENTLSKITSVELCLTIKGGSISVSKCDGAVDYSEEVERVFERFMGSGTIGDEGVRKPIYIRGHVEEVVLEFAAKLYPDAFRALRDFYVKHKDFLNQTIARFYREIQFYIAYLRYIEPLKKSGLMFCIPRLTSNKGEVNCRDGFDIALASKLVKKNSVVVTNSFHLTGKERIIIVTGPNHGGKTTFAREFAQAHYLAKLGVPVPGSEATLFLCDTIFTHFERGEAVESLRGKLEDELVRIRNILEKSTERSIIIINEMLGSTTVKDATIIGRRILKRIADKDCICVYVTFVDELALTEGVVSYVSQVDVNEPEKRTYKVIRQPPNGLAYALALAKKHRVSYQDILERVKP</sequence>
<dbReference type="InterPro" id="IPR045076">
    <property type="entry name" value="MutS"/>
</dbReference>
<organism evidence="5 6">
    <name type="scientific">Candidatus Marsarchaeota G2 archaeon ECH_B_SAG-M15</name>
    <dbReference type="NCBI Taxonomy" id="1978162"/>
    <lineage>
        <taxon>Archaea</taxon>
        <taxon>Candidatus Marsarchaeota</taxon>
        <taxon>Candidatus Marsarchaeota group 2</taxon>
    </lineage>
</organism>
<reference evidence="5 6" key="1">
    <citation type="submission" date="2017-04" db="EMBL/GenBank/DDBJ databases">
        <title>Novel microbial lineages endemic to geothermal iron-oxide mats fill important gaps in the evolutionary history of Archaea.</title>
        <authorList>
            <person name="Jay Z.J."/>
            <person name="Beam J.P."/>
            <person name="Dlakic M."/>
            <person name="Rusch D.B."/>
            <person name="Kozubal M.A."/>
            <person name="Inskeep W.P."/>
        </authorList>
    </citation>
    <scope>NUCLEOTIDE SEQUENCE [LARGE SCALE GENOMIC DNA]</scope>
    <source>
        <strain evidence="5">ECH_B_SAG-M15</strain>
    </source>
</reference>
<keyword evidence="3" id="KW-0238">DNA-binding</keyword>
<name>A0A2R6AYS8_9ARCH</name>
<dbReference type="AlphaFoldDB" id="A0A2R6AYS8"/>
<accession>A0A2R6AYS8</accession>
<evidence type="ECO:0000256" key="2">
    <source>
        <dbReference type="ARBA" id="ARBA00022840"/>
    </source>
</evidence>
<evidence type="ECO:0000256" key="3">
    <source>
        <dbReference type="ARBA" id="ARBA00023125"/>
    </source>
</evidence>
<dbReference type="PANTHER" id="PTHR11361:SF34">
    <property type="entry name" value="DNA MISMATCH REPAIR PROTEIN MSH1, MITOCHONDRIAL"/>
    <property type="match status" value="1"/>
</dbReference>
<gene>
    <name evidence="5" type="ORF">B9Q08_02670</name>
</gene>
<dbReference type="GO" id="GO:0140664">
    <property type="term" value="F:ATP-dependent DNA damage sensor activity"/>
    <property type="evidence" value="ECO:0007669"/>
    <property type="project" value="InterPro"/>
</dbReference>
<dbReference type="SMART" id="SM00534">
    <property type="entry name" value="MUTSac"/>
    <property type="match status" value="1"/>
</dbReference>
<keyword evidence="1" id="KW-0547">Nucleotide-binding</keyword>
<dbReference type="GO" id="GO:0005524">
    <property type="term" value="F:ATP binding"/>
    <property type="evidence" value="ECO:0007669"/>
    <property type="project" value="UniProtKB-KW"/>
</dbReference>
<evidence type="ECO:0000256" key="1">
    <source>
        <dbReference type="ARBA" id="ARBA00022741"/>
    </source>
</evidence>
<dbReference type="PANTHER" id="PTHR11361">
    <property type="entry name" value="DNA MISMATCH REPAIR PROTEIN MUTS FAMILY MEMBER"/>
    <property type="match status" value="1"/>
</dbReference>
<keyword evidence="2" id="KW-0067">ATP-binding</keyword>
<dbReference type="Pfam" id="PF00488">
    <property type="entry name" value="MutS_V"/>
    <property type="match status" value="1"/>
</dbReference>
<evidence type="ECO:0000259" key="4">
    <source>
        <dbReference type="SMART" id="SM00534"/>
    </source>
</evidence>
<dbReference type="SUPFAM" id="SSF52540">
    <property type="entry name" value="P-loop containing nucleoside triphosphate hydrolases"/>
    <property type="match status" value="1"/>
</dbReference>
<evidence type="ECO:0000313" key="6">
    <source>
        <dbReference type="Proteomes" id="UP000240490"/>
    </source>
</evidence>
<dbReference type="GO" id="GO:0005829">
    <property type="term" value="C:cytosol"/>
    <property type="evidence" value="ECO:0007669"/>
    <property type="project" value="TreeGrafter"/>
</dbReference>